<feature type="compositionally biased region" description="Polar residues" evidence="1">
    <location>
        <begin position="436"/>
        <end position="454"/>
    </location>
</feature>
<sequence length="573" mass="65546">MFLFHDSRYYPHIDPMGCSFVECTWIHNQSQRAGAGAGASASTHLMTQHSIFVTSQFAPDRPIFHIHNNAMNRPLLRRLPYALRPLTLCRKLSLWKATIPNVKIGKDILSYHPVSSPTRNVYPDPDNIKIGLSTQHRNTRSKYNYMTLSEFLKDHAKPGKILVPENIHDETPCFLYKSMAKNSFGKLGPVKKQHSIHIYQQHISLPATTEYAALWTQRLYAALLSGRNVEVSVHCKFKNARIHRDPVTGTFATTMAENIHVRPDVLLSSMPEGTRMIIDPHADMLTKSCWVLGNSENITHKFAKVRKNAFAFKEWHDAEKREGRYRDWSSGQVVNNEKQVQKIIRTEKLYLPNVPRTQRKSPKSRRQILEVMRREEEETQTGRNTPEVEQIALRRLKNRIKNWPRDLRHPSTLGSTEHAEMLRLQMLAIDQQENIETSTEQSAVNNSNSSTRVNESGPARNASASTTATRKTLEPRAMEKNISTSPRRTAAVEQASSFRNITNRQQTTRPGAYPNIIWSPSKSVDVSEQGSRFNISRGSKTVKMTHRGRKRSQITVNTDSLFQKGHRQGGKWF</sequence>
<name>A0A1E1K309_9HELO</name>
<reference evidence="3" key="1">
    <citation type="submission" date="2016-03" db="EMBL/GenBank/DDBJ databases">
        <authorList>
            <person name="Ploux O."/>
        </authorList>
    </citation>
    <scope>NUCLEOTIDE SEQUENCE [LARGE SCALE GENOMIC DNA]</scope>
    <source>
        <strain evidence="3">UK7</strain>
    </source>
</reference>
<feature type="region of interest" description="Disordered" evidence="1">
    <location>
        <begin position="436"/>
        <end position="495"/>
    </location>
</feature>
<evidence type="ECO:0000313" key="2">
    <source>
        <dbReference type="EMBL" id="CZS92516.1"/>
    </source>
</evidence>
<proteinExistence type="predicted"/>
<dbReference type="AlphaFoldDB" id="A0A1E1K309"/>
<organism evidence="2 3">
    <name type="scientific">Rhynchosporium graminicola</name>
    <dbReference type="NCBI Taxonomy" id="2792576"/>
    <lineage>
        <taxon>Eukaryota</taxon>
        <taxon>Fungi</taxon>
        <taxon>Dikarya</taxon>
        <taxon>Ascomycota</taxon>
        <taxon>Pezizomycotina</taxon>
        <taxon>Leotiomycetes</taxon>
        <taxon>Helotiales</taxon>
        <taxon>Ploettnerulaceae</taxon>
        <taxon>Rhynchosporium</taxon>
    </lineage>
</organism>
<comment type="caution">
    <text evidence="2">The sequence shown here is derived from an EMBL/GenBank/DDBJ whole genome shotgun (WGS) entry which is preliminary data.</text>
</comment>
<accession>A0A1E1K309</accession>
<protein>
    <submittedName>
        <fullName evidence="2">Uncharacterized protein</fullName>
    </submittedName>
</protein>
<dbReference type="InParanoid" id="A0A1E1K309"/>
<keyword evidence="3" id="KW-1185">Reference proteome</keyword>
<gene>
    <name evidence="2" type="ORF">RCO7_01891</name>
</gene>
<dbReference type="Proteomes" id="UP000178129">
    <property type="component" value="Unassembled WGS sequence"/>
</dbReference>
<dbReference type="EMBL" id="FJUW01000006">
    <property type="protein sequence ID" value="CZS92516.1"/>
    <property type="molecule type" value="Genomic_DNA"/>
</dbReference>
<evidence type="ECO:0000256" key="1">
    <source>
        <dbReference type="SAM" id="MobiDB-lite"/>
    </source>
</evidence>
<evidence type="ECO:0000313" key="3">
    <source>
        <dbReference type="Proteomes" id="UP000178129"/>
    </source>
</evidence>